<name>A0AAV4LWR9_BABCB</name>
<dbReference type="Proteomes" id="UP001497744">
    <property type="component" value="Unassembled WGS sequence"/>
</dbReference>
<sequence length="241" mass="26986">MTGLPTPFIAKLLAAQTLQAVVVAAAQRRRIGLLLRIAASQLKRQVEKVREGNDGEEAAQCSRYTRKRDDGLHGNYETDLVAVYVATEEDRQSNVEGVDNHHARNATPRLTPYGTQYGPDEIANVLCPVNFPNFENRKVPIRYAKVRSEYRAAERQRQEHEPNSSELAALGYFANAHNRAHVPRNDLTEGYTHICVVEGPTEPLQQHTLLQVFERIVELLKVQLVGAGRKYGHGCKIGDQP</sequence>
<organism evidence="2 3">
    <name type="scientific">Babesia caballi</name>
    <dbReference type="NCBI Taxonomy" id="5871"/>
    <lineage>
        <taxon>Eukaryota</taxon>
        <taxon>Sar</taxon>
        <taxon>Alveolata</taxon>
        <taxon>Apicomplexa</taxon>
        <taxon>Aconoidasida</taxon>
        <taxon>Piroplasmida</taxon>
        <taxon>Babesiidae</taxon>
        <taxon>Babesia</taxon>
    </lineage>
</organism>
<keyword evidence="3" id="KW-1185">Reference proteome</keyword>
<comment type="caution">
    <text evidence="2">The sequence shown here is derived from an EMBL/GenBank/DDBJ whole genome shotgun (WGS) entry which is preliminary data.</text>
</comment>
<dbReference type="RefSeq" id="XP_067714978.1">
    <property type="nucleotide sequence ID" value="XM_067858877.1"/>
</dbReference>
<evidence type="ECO:0000313" key="2">
    <source>
        <dbReference type="EMBL" id="GIX62909.1"/>
    </source>
</evidence>
<protein>
    <submittedName>
        <fullName evidence="2">Uncharacterized protein</fullName>
    </submittedName>
</protein>
<evidence type="ECO:0000313" key="3">
    <source>
        <dbReference type="Proteomes" id="UP001497744"/>
    </source>
</evidence>
<feature type="chain" id="PRO_5043585049" evidence="1">
    <location>
        <begin position="21"/>
        <end position="241"/>
    </location>
</feature>
<accession>A0AAV4LWR9</accession>
<dbReference type="AlphaFoldDB" id="A0AAV4LWR9"/>
<reference evidence="2 3" key="1">
    <citation type="submission" date="2021-06" db="EMBL/GenBank/DDBJ databases">
        <title>Genome sequence of Babesia caballi.</title>
        <authorList>
            <person name="Yamagishi J."/>
            <person name="Kidaka T."/>
            <person name="Ochi A."/>
        </authorList>
    </citation>
    <scope>NUCLEOTIDE SEQUENCE [LARGE SCALE GENOMIC DNA]</scope>
    <source>
        <strain evidence="2">USDA-D6B2</strain>
    </source>
</reference>
<proteinExistence type="predicted"/>
<gene>
    <name evidence="2" type="ORF">BcabD6B2_23440</name>
</gene>
<dbReference type="EMBL" id="BPLF01000002">
    <property type="protein sequence ID" value="GIX62909.1"/>
    <property type="molecule type" value="Genomic_DNA"/>
</dbReference>
<feature type="signal peptide" evidence="1">
    <location>
        <begin position="1"/>
        <end position="20"/>
    </location>
</feature>
<keyword evidence="1" id="KW-0732">Signal</keyword>
<evidence type="ECO:0000256" key="1">
    <source>
        <dbReference type="SAM" id="SignalP"/>
    </source>
</evidence>
<dbReference type="GeneID" id="94194390"/>